<keyword evidence="2" id="KW-0472">Membrane</keyword>
<organism evidence="3 4">
    <name type="scientific">Lucifera butyrica</name>
    <dbReference type="NCBI Taxonomy" id="1351585"/>
    <lineage>
        <taxon>Bacteria</taxon>
        <taxon>Bacillati</taxon>
        <taxon>Bacillota</taxon>
        <taxon>Negativicutes</taxon>
        <taxon>Veillonellales</taxon>
        <taxon>Veillonellaceae</taxon>
        <taxon>Lucifera</taxon>
    </lineage>
</organism>
<sequence length="193" mass="21827">MKFLGGGCVTSNQAILWSMLVVPWLTLFFMKRQEIKHWMPAALFVIATNTIIVDVGVTWHIWETHENVYPLSEMISFVYGALPVGAMWILKYTYGRFWLYTAVQLAGSLVLIWLVQPLLHIRGIFVYVDHNNALAGIGAFATTVVHLLLVYLYQMWQDEGLVPAEPQKSIAGLQPVAAKPLPAEKERSPQDEE</sequence>
<dbReference type="AlphaFoldDB" id="A0A498R7C0"/>
<evidence type="ECO:0000256" key="2">
    <source>
        <dbReference type="SAM" id="Phobius"/>
    </source>
</evidence>
<gene>
    <name evidence="3" type="ORF">LUCI_2515</name>
</gene>
<feature type="region of interest" description="Disordered" evidence="1">
    <location>
        <begin position="173"/>
        <end position="193"/>
    </location>
</feature>
<reference evidence="3 4" key="1">
    <citation type="submission" date="2018-06" db="EMBL/GenBank/DDBJ databases">
        <authorList>
            <person name="Strepis N."/>
        </authorList>
    </citation>
    <scope>NUCLEOTIDE SEQUENCE [LARGE SCALE GENOMIC DNA]</scope>
    <source>
        <strain evidence="3">LUCI</strain>
    </source>
</reference>
<accession>A0A498R7C0</accession>
<evidence type="ECO:0000313" key="4">
    <source>
        <dbReference type="Proteomes" id="UP000277811"/>
    </source>
</evidence>
<keyword evidence="4" id="KW-1185">Reference proteome</keyword>
<keyword evidence="2" id="KW-0812">Transmembrane</keyword>
<dbReference type="EMBL" id="UPPP01000072">
    <property type="protein sequence ID" value="VBB07271.1"/>
    <property type="molecule type" value="Genomic_DNA"/>
</dbReference>
<protein>
    <submittedName>
        <fullName evidence="3">Uncharacterized protein</fullName>
    </submittedName>
</protein>
<feature type="transmembrane region" description="Helical" evidence="2">
    <location>
        <begin position="68"/>
        <end position="90"/>
    </location>
</feature>
<feature type="compositionally biased region" description="Basic and acidic residues" evidence="1">
    <location>
        <begin position="182"/>
        <end position="193"/>
    </location>
</feature>
<feature type="transmembrane region" description="Helical" evidence="2">
    <location>
        <begin position="42"/>
        <end position="62"/>
    </location>
</feature>
<evidence type="ECO:0000256" key="1">
    <source>
        <dbReference type="SAM" id="MobiDB-lite"/>
    </source>
</evidence>
<feature type="transmembrane region" description="Helical" evidence="2">
    <location>
        <begin position="135"/>
        <end position="153"/>
    </location>
</feature>
<dbReference type="RefSeq" id="WP_207857579.1">
    <property type="nucleotide sequence ID" value="NZ_UPPP01000072.1"/>
</dbReference>
<feature type="transmembrane region" description="Helical" evidence="2">
    <location>
        <begin position="97"/>
        <end position="115"/>
    </location>
</feature>
<proteinExistence type="predicted"/>
<feature type="transmembrane region" description="Helical" evidence="2">
    <location>
        <begin position="14"/>
        <end position="30"/>
    </location>
</feature>
<evidence type="ECO:0000313" key="3">
    <source>
        <dbReference type="EMBL" id="VBB07271.1"/>
    </source>
</evidence>
<keyword evidence="2" id="KW-1133">Transmembrane helix</keyword>
<name>A0A498R7C0_9FIRM</name>
<dbReference type="Proteomes" id="UP000277811">
    <property type="component" value="Unassembled WGS sequence"/>
</dbReference>